<protein>
    <recommendedName>
        <fullName evidence="4">Secreted protein</fullName>
    </recommendedName>
</protein>
<proteinExistence type="predicted"/>
<evidence type="ECO:0008006" key="4">
    <source>
        <dbReference type="Google" id="ProtNLM"/>
    </source>
</evidence>
<evidence type="ECO:0000256" key="1">
    <source>
        <dbReference type="SAM" id="SignalP"/>
    </source>
</evidence>
<evidence type="ECO:0000313" key="2">
    <source>
        <dbReference type="EMBL" id="GLI02445.1"/>
    </source>
</evidence>
<keyword evidence="1" id="KW-0732">Signal</keyword>
<feature type="chain" id="PRO_5046063457" description="Secreted protein" evidence="1">
    <location>
        <begin position="30"/>
        <end position="140"/>
    </location>
</feature>
<comment type="caution">
    <text evidence="2">The sequence shown here is derived from an EMBL/GenBank/DDBJ whole genome shotgun (WGS) entry which is preliminary data.</text>
</comment>
<gene>
    <name evidence="2" type="ORF">Pa4123_77230</name>
</gene>
<accession>A0ABQ5R6Z9</accession>
<name>A0ABQ5R6Z9_9ACTN</name>
<reference evidence="2" key="1">
    <citation type="submission" date="2022-12" db="EMBL/GenBank/DDBJ databases">
        <title>New Phytohabitans aurantiacus sp. RD004123 nov., an actinomycete isolated from soil.</title>
        <authorList>
            <person name="Triningsih D.W."/>
            <person name="Harunari E."/>
            <person name="Igarashi Y."/>
        </authorList>
    </citation>
    <scope>NUCLEOTIDE SEQUENCE</scope>
    <source>
        <strain evidence="2">RD004123</strain>
    </source>
</reference>
<dbReference type="Proteomes" id="UP001144280">
    <property type="component" value="Unassembled WGS sequence"/>
</dbReference>
<keyword evidence="3" id="KW-1185">Reference proteome</keyword>
<evidence type="ECO:0000313" key="3">
    <source>
        <dbReference type="Proteomes" id="UP001144280"/>
    </source>
</evidence>
<feature type="signal peptide" evidence="1">
    <location>
        <begin position="1"/>
        <end position="29"/>
    </location>
</feature>
<sequence length="140" mass="15142">MNLRRIAAAAIGLAAIAAGVIVAPSPAMAATKWDLTGTGGDKVGAWARGSYWWGGDGRLYVKVVLRDTVANKKDARVYLRAYYTHGDPREEVLKNSQGSGDDVTMTWDFRGDIYYIEGQECIDNAVSAISCASYGTIYPQ</sequence>
<dbReference type="RefSeq" id="WP_281903943.1">
    <property type="nucleotide sequence ID" value="NZ_BSDI01000062.1"/>
</dbReference>
<dbReference type="EMBL" id="BSDI01000062">
    <property type="protein sequence ID" value="GLI02445.1"/>
    <property type="molecule type" value="Genomic_DNA"/>
</dbReference>
<organism evidence="2 3">
    <name type="scientific">Phytohabitans aurantiacus</name>
    <dbReference type="NCBI Taxonomy" id="3016789"/>
    <lineage>
        <taxon>Bacteria</taxon>
        <taxon>Bacillati</taxon>
        <taxon>Actinomycetota</taxon>
        <taxon>Actinomycetes</taxon>
        <taxon>Micromonosporales</taxon>
        <taxon>Micromonosporaceae</taxon>
    </lineage>
</organism>